<evidence type="ECO:0000313" key="15">
    <source>
        <dbReference type="Proteomes" id="UP000001744"/>
    </source>
</evidence>
<dbReference type="STRING" id="402676.B6JVB4"/>
<feature type="compositionally biased region" description="Polar residues" evidence="9">
    <location>
        <begin position="604"/>
        <end position="616"/>
    </location>
</feature>
<dbReference type="PRINTS" id="PR00390">
    <property type="entry name" value="PHPHLIPASEC"/>
</dbReference>
<dbReference type="GO" id="GO:0016042">
    <property type="term" value="P:lipid catabolic process"/>
    <property type="evidence" value="ECO:0007669"/>
    <property type="project" value="UniProtKB-KW"/>
</dbReference>
<evidence type="ECO:0000256" key="5">
    <source>
        <dbReference type="ARBA" id="ARBA00023098"/>
    </source>
</evidence>
<dbReference type="InterPro" id="IPR015359">
    <property type="entry name" value="PLC_EF-hand-like"/>
</dbReference>
<keyword evidence="5 8" id="KW-0443">Lipid metabolism</keyword>
<dbReference type="SUPFAM" id="SSF49562">
    <property type="entry name" value="C2 domain (Calcium/lipid-binding domain, CaLB)"/>
    <property type="match status" value="1"/>
</dbReference>
<dbReference type="SUPFAM" id="SSF47473">
    <property type="entry name" value="EF-hand"/>
    <property type="match status" value="1"/>
</dbReference>
<dbReference type="CDD" id="cd16207">
    <property type="entry name" value="EFh_ScPlc1p_like"/>
    <property type="match status" value="1"/>
</dbReference>
<dbReference type="EC" id="3.1.4.11" evidence="8"/>
<dbReference type="InterPro" id="IPR011993">
    <property type="entry name" value="PH-like_dom_sf"/>
</dbReference>
<feature type="domain" description="C2" evidence="10">
    <location>
        <begin position="760"/>
        <end position="887"/>
    </location>
</feature>
<evidence type="ECO:0000256" key="3">
    <source>
        <dbReference type="ARBA" id="ARBA00022801"/>
    </source>
</evidence>
<dbReference type="InterPro" id="IPR037755">
    <property type="entry name" value="Plc1_PH"/>
</dbReference>
<dbReference type="PROSITE" id="PS50222">
    <property type="entry name" value="EF_HAND_2"/>
    <property type="match status" value="1"/>
</dbReference>
<dbReference type="Gene3D" id="1.10.238.10">
    <property type="entry name" value="EF-hand"/>
    <property type="match status" value="2"/>
</dbReference>
<feature type="domain" description="PI-PLC Y-box" evidence="11">
    <location>
        <begin position="640"/>
        <end position="756"/>
    </location>
</feature>
<dbReference type="Pfam" id="PF00387">
    <property type="entry name" value="PI-PLC-Y"/>
    <property type="match status" value="1"/>
</dbReference>
<dbReference type="PROSITE" id="PS50004">
    <property type="entry name" value="C2"/>
    <property type="match status" value="1"/>
</dbReference>
<dbReference type="PANTHER" id="PTHR10336:SF36">
    <property type="entry name" value="1-PHOSPHATIDYLINOSITOL 4,5-BISPHOSPHATE PHOSPHODIESTERASE BETA-4"/>
    <property type="match status" value="1"/>
</dbReference>
<dbReference type="Gene3D" id="3.20.20.190">
    <property type="entry name" value="Phosphatidylinositol (PI) phosphodiesterase"/>
    <property type="match status" value="1"/>
</dbReference>
<dbReference type="InterPro" id="IPR035892">
    <property type="entry name" value="C2_domain_sf"/>
</dbReference>
<dbReference type="RefSeq" id="XP_002171608.2">
    <property type="nucleotide sequence ID" value="XM_002171572.2"/>
</dbReference>
<dbReference type="OrthoDB" id="269822at2759"/>
<sequence length="915" mass="104049">MELVQQMNDLHFTEQEATAPVYMQKELPRLSRRRSRTMNTMSNSVGTLLREENVSMSSSLPSLRGPKNNKLVQNNSKLPFECDGEQRSASESPNANRRPSFSFNLFGLKLQLLARSHKSKKIPHTQESHSHSFLAPSTVHGCSDQISESSHLLSTIVPESIQSGCFMLRITRKKVRQRKVSLDPYTGDLLLDRSATKSYKKLCVDDVKAIRSGADARNYREQFKISAENEERWFTIIYMNAERIKALHLISPTVDMKNQWLMALGCLKSYRLSELTSGLELFSMRPPDTESPIMDDSVAEPPPQAVPSAFLEKRQNARLSFHDVEKMCQKLHLNASRSFLRSIFSKADVEGTGSLSFDGFQTFVKLLKTREEVTEIFKKYSNNGSVMTEEQFSGFLYSCQKFIPANKSAQQLFQKFSKKDAFGMDVLGFSSFLLSPENHPVTQVDQDMTRPLNEYLISSSHNTYLLGRQFAGESSIEGYIRSLQRGCKCIEIDCWDGPTGPSVYHGRTFTTSIPFIDVIRVIKKYAFVASPYPVIISLEIHCSCDQQIQMAKIMREIFGEALVSTHLSSNESVLPSPADLLYRILLKVKCSPSGPALTNPGFVDSSTDTTGSSEFDNSIADGDSPQKPKRKSRKLIVPELQELSTYSRSIKFRNFSLPESKTYDHIFSFSERTISRFGKSIYPHLKKHNTKYLCRVYPAPIRLGSSNFNPQFYWRLGVQMVALNWQTPGKLGLHLNDALFASDPPCGFLLKPIYQRPNGSDYREKNSNLSPPLPCKIKLTIHVITGQQLRRSRESIHLDTLSPYVEINVHSLEETPIKWSSKVVSKNGFRPLWDEYFYYESATVDDEYSIIRFLVHHKRPNGDVLVARFASPLYRLKEGYRHLPLYDLQGEQLLFSTLFVHITKTYVPPTVSTLP</sequence>
<dbReference type="SMART" id="SM00239">
    <property type="entry name" value="C2"/>
    <property type="match status" value="1"/>
</dbReference>
<organism evidence="13 15">
    <name type="scientific">Schizosaccharomyces japonicus (strain yFS275 / FY16936)</name>
    <name type="common">Fission yeast</name>
    <dbReference type="NCBI Taxonomy" id="402676"/>
    <lineage>
        <taxon>Eukaryota</taxon>
        <taxon>Fungi</taxon>
        <taxon>Dikarya</taxon>
        <taxon>Ascomycota</taxon>
        <taxon>Taphrinomycotina</taxon>
        <taxon>Schizosaccharomycetes</taxon>
        <taxon>Schizosaccharomycetales</taxon>
        <taxon>Schizosaccharomycetaceae</taxon>
        <taxon>Schizosaccharomyces</taxon>
    </lineage>
</organism>
<dbReference type="VEuPathDB" id="FungiDB:SJAG_00321"/>
<dbReference type="Pfam" id="PF09279">
    <property type="entry name" value="EF-hand_like"/>
    <property type="match status" value="1"/>
</dbReference>
<evidence type="ECO:0000256" key="9">
    <source>
        <dbReference type="SAM" id="MobiDB-lite"/>
    </source>
</evidence>
<dbReference type="SUPFAM" id="SSF51695">
    <property type="entry name" value="PLC-like phosphodiesterases"/>
    <property type="match status" value="1"/>
</dbReference>
<comment type="cofactor">
    <cofactor evidence="2">
        <name>Ca(2+)</name>
        <dbReference type="ChEBI" id="CHEBI:29108"/>
    </cofactor>
</comment>
<dbReference type="Gene3D" id="2.60.40.150">
    <property type="entry name" value="C2 domain"/>
    <property type="match status" value="1"/>
</dbReference>
<keyword evidence="6" id="KW-0807">Transducer</keyword>
<dbReference type="CDD" id="cd13360">
    <property type="entry name" value="PH_PLC_fungal"/>
    <property type="match status" value="1"/>
</dbReference>
<dbReference type="GO" id="GO:0005509">
    <property type="term" value="F:calcium ion binding"/>
    <property type="evidence" value="ECO:0007669"/>
    <property type="project" value="InterPro"/>
</dbReference>
<dbReference type="JaponicusDB" id="SJAG_00321">
    <property type="gene designation" value="plc1"/>
</dbReference>
<keyword evidence="15" id="KW-1185">Reference proteome</keyword>
<dbReference type="Gene3D" id="2.30.29.30">
    <property type="entry name" value="Pleckstrin-homology domain (PH domain)/Phosphotyrosine-binding domain (PTB)"/>
    <property type="match status" value="1"/>
</dbReference>
<evidence type="ECO:0000256" key="7">
    <source>
        <dbReference type="ARBA" id="ARBA00059664"/>
    </source>
</evidence>
<dbReference type="CDD" id="cd08598">
    <property type="entry name" value="PI-PLC1c_yeast"/>
    <property type="match status" value="1"/>
</dbReference>
<dbReference type="InterPro" id="IPR017946">
    <property type="entry name" value="PLC-like_Pdiesterase_TIM-brl"/>
</dbReference>
<dbReference type="GO" id="GO:0048015">
    <property type="term" value="P:phosphatidylinositol-mediated signaling"/>
    <property type="evidence" value="ECO:0000318"/>
    <property type="project" value="GO_Central"/>
</dbReference>
<dbReference type="SUPFAM" id="SSF50729">
    <property type="entry name" value="PH domain-like"/>
    <property type="match status" value="1"/>
</dbReference>
<dbReference type="InterPro" id="IPR000008">
    <property type="entry name" value="C2_dom"/>
</dbReference>
<evidence type="ECO:0000259" key="10">
    <source>
        <dbReference type="PROSITE" id="PS50004"/>
    </source>
</evidence>
<dbReference type="PROSITE" id="PS50008">
    <property type="entry name" value="PIPLC_Y_DOMAIN"/>
    <property type="match status" value="1"/>
</dbReference>
<evidence type="ECO:0000313" key="14">
    <source>
        <dbReference type="JaponicusDB" id="SJAG_00321"/>
    </source>
</evidence>
<dbReference type="PROSITE" id="PS50007">
    <property type="entry name" value="PIPLC_X_DOMAIN"/>
    <property type="match status" value="1"/>
</dbReference>
<keyword evidence="3 8" id="KW-0378">Hydrolase</keyword>
<dbReference type="HOGENOM" id="CLU_002738_1_0_1"/>
<evidence type="ECO:0000313" key="13">
    <source>
        <dbReference type="EMBL" id="EEB05315.2"/>
    </source>
</evidence>
<dbReference type="InterPro" id="IPR002048">
    <property type="entry name" value="EF_hand_dom"/>
</dbReference>
<dbReference type="InterPro" id="IPR001192">
    <property type="entry name" value="PI-PLC_fam"/>
</dbReference>
<feature type="domain" description="EF-hand" evidence="12">
    <location>
        <begin position="335"/>
        <end position="370"/>
    </location>
</feature>
<evidence type="ECO:0000259" key="12">
    <source>
        <dbReference type="PROSITE" id="PS50222"/>
    </source>
</evidence>
<evidence type="ECO:0000259" key="11">
    <source>
        <dbReference type="PROSITE" id="PS50008"/>
    </source>
</evidence>
<dbReference type="InterPro" id="IPR011992">
    <property type="entry name" value="EF-hand-dom_pair"/>
</dbReference>
<dbReference type="GO" id="GO:0004435">
    <property type="term" value="F:phosphatidylinositol-4,5-bisphosphate phospholipase C activity"/>
    <property type="evidence" value="ECO:0000318"/>
    <property type="project" value="GO_Central"/>
</dbReference>
<dbReference type="InterPro" id="IPR000909">
    <property type="entry name" value="PLipase_C_PInositol-sp_X_dom"/>
</dbReference>
<evidence type="ECO:0000256" key="4">
    <source>
        <dbReference type="ARBA" id="ARBA00022963"/>
    </source>
</evidence>
<dbReference type="GeneID" id="7049633"/>
<dbReference type="Pfam" id="PF00168">
    <property type="entry name" value="C2"/>
    <property type="match status" value="1"/>
</dbReference>
<keyword evidence="4 8" id="KW-0442">Lipid degradation</keyword>
<dbReference type="eggNOG" id="KOG0169">
    <property type="taxonomic scope" value="Eukaryota"/>
</dbReference>
<comment type="catalytic activity">
    <reaction evidence="1 8">
        <text>a 1,2-diacyl-sn-glycero-3-phospho-(1D-myo-inositol-4,5-bisphosphate) + H2O = 1D-myo-inositol 1,4,5-trisphosphate + a 1,2-diacyl-sn-glycerol + H(+)</text>
        <dbReference type="Rhea" id="RHEA:33179"/>
        <dbReference type="ChEBI" id="CHEBI:15377"/>
        <dbReference type="ChEBI" id="CHEBI:15378"/>
        <dbReference type="ChEBI" id="CHEBI:17815"/>
        <dbReference type="ChEBI" id="CHEBI:58456"/>
        <dbReference type="ChEBI" id="CHEBI:203600"/>
        <dbReference type="EC" id="3.1.4.11"/>
    </reaction>
</comment>
<evidence type="ECO:0000256" key="1">
    <source>
        <dbReference type="ARBA" id="ARBA00001195"/>
    </source>
</evidence>
<dbReference type="OMA" id="HWQREMS"/>
<dbReference type="PANTHER" id="PTHR10336">
    <property type="entry name" value="PHOSPHOINOSITIDE-SPECIFIC PHOSPHOLIPASE C FAMILY PROTEIN"/>
    <property type="match status" value="1"/>
</dbReference>
<name>B6JVB4_SCHJY</name>
<comment type="function">
    <text evidence="7">The production of the second messenger molecules diacylglycerol (DAG) and inositol 1,4,5-trisphosphate (IP3) is mediated by activated phosphatidylinositol-specific phospholipase C enzymes.</text>
</comment>
<dbReference type="InterPro" id="IPR001711">
    <property type="entry name" value="PLipase_C_Pinositol-sp_Y"/>
</dbReference>
<dbReference type="Pfam" id="PF00388">
    <property type="entry name" value="PI-PLC-X"/>
    <property type="match status" value="1"/>
</dbReference>
<dbReference type="FunFam" id="3.20.20.190:FF:000039">
    <property type="entry name" value="Phosphoinositide phospholipase C"/>
    <property type="match status" value="1"/>
</dbReference>
<evidence type="ECO:0000256" key="2">
    <source>
        <dbReference type="ARBA" id="ARBA00001913"/>
    </source>
</evidence>
<dbReference type="SMART" id="SM00149">
    <property type="entry name" value="PLCYc"/>
    <property type="match status" value="1"/>
</dbReference>
<evidence type="ECO:0000256" key="8">
    <source>
        <dbReference type="RuleBase" id="RU361133"/>
    </source>
</evidence>
<reference evidence="13 15" key="1">
    <citation type="journal article" date="2011" name="Science">
        <title>Comparative functional genomics of the fission yeasts.</title>
        <authorList>
            <person name="Rhind N."/>
            <person name="Chen Z."/>
            <person name="Yassour M."/>
            <person name="Thompson D.A."/>
            <person name="Haas B.J."/>
            <person name="Habib N."/>
            <person name="Wapinski I."/>
            <person name="Roy S."/>
            <person name="Lin M.F."/>
            <person name="Heiman D.I."/>
            <person name="Young S.K."/>
            <person name="Furuya K."/>
            <person name="Guo Y."/>
            <person name="Pidoux A."/>
            <person name="Chen H.M."/>
            <person name="Robbertse B."/>
            <person name="Goldberg J.M."/>
            <person name="Aoki K."/>
            <person name="Bayne E.H."/>
            <person name="Berlin A.M."/>
            <person name="Desjardins C.A."/>
            <person name="Dobbs E."/>
            <person name="Dukaj L."/>
            <person name="Fan L."/>
            <person name="FitzGerald M.G."/>
            <person name="French C."/>
            <person name="Gujja S."/>
            <person name="Hansen K."/>
            <person name="Keifenheim D."/>
            <person name="Levin J.Z."/>
            <person name="Mosher R.A."/>
            <person name="Mueller C.A."/>
            <person name="Pfiffner J."/>
            <person name="Priest M."/>
            <person name="Russ C."/>
            <person name="Smialowska A."/>
            <person name="Swoboda P."/>
            <person name="Sykes S.M."/>
            <person name="Vaughn M."/>
            <person name="Vengrova S."/>
            <person name="Yoder R."/>
            <person name="Zeng Q."/>
            <person name="Allshire R."/>
            <person name="Baulcombe D."/>
            <person name="Birren B.W."/>
            <person name="Brown W."/>
            <person name="Ekwall K."/>
            <person name="Kellis M."/>
            <person name="Leatherwood J."/>
            <person name="Levin H."/>
            <person name="Margalit H."/>
            <person name="Martienssen R."/>
            <person name="Nieduszynski C.A."/>
            <person name="Spatafora J.W."/>
            <person name="Friedman N."/>
            <person name="Dalgaard J.Z."/>
            <person name="Baumann P."/>
            <person name="Niki H."/>
            <person name="Regev A."/>
            <person name="Nusbaum C."/>
        </authorList>
    </citation>
    <scope>NUCLEOTIDE SEQUENCE [LARGE SCALE GENOMIC DNA]</scope>
    <source>
        <strain evidence="15">yFS275 / FY16936</strain>
    </source>
</reference>
<proteinExistence type="predicted"/>
<dbReference type="Proteomes" id="UP000001744">
    <property type="component" value="Unassembled WGS sequence"/>
</dbReference>
<evidence type="ECO:0000256" key="6">
    <source>
        <dbReference type="ARBA" id="ARBA00023224"/>
    </source>
</evidence>
<gene>
    <name evidence="14" type="primary">plc1</name>
    <name evidence="13" type="ORF">SJAG_00321</name>
</gene>
<dbReference type="EMBL" id="KE651166">
    <property type="protein sequence ID" value="EEB05315.2"/>
    <property type="molecule type" value="Genomic_DNA"/>
</dbReference>
<feature type="region of interest" description="Disordered" evidence="9">
    <location>
        <begin position="599"/>
        <end position="632"/>
    </location>
</feature>
<accession>B6JVB4</accession>
<dbReference type="AlphaFoldDB" id="B6JVB4"/>
<dbReference type="SMART" id="SM00148">
    <property type="entry name" value="PLCXc"/>
    <property type="match status" value="1"/>
</dbReference>
<protein>
    <recommendedName>
        <fullName evidence="8">Phosphoinositide phospholipase C</fullName>
        <ecNumber evidence="8">3.1.4.11</ecNumber>
    </recommendedName>
</protein>
<dbReference type="CDD" id="cd00275">
    <property type="entry name" value="C2_PLC_like"/>
    <property type="match status" value="1"/>
</dbReference>